<dbReference type="Proteomes" id="UP000029493">
    <property type="component" value="Chromosome"/>
</dbReference>
<organism evidence="1 2">
    <name type="scientific">Pseudomonas cremoricolorata</name>
    <dbReference type="NCBI Taxonomy" id="157783"/>
    <lineage>
        <taxon>Bacteria</taxon>
        <taxon>Pseudomonadati</taxon>
        <taxon>Pseudomonadota</taxon>
        <taxon>Gammaproteobacteria</taxon>
        <taxon>Pseudomonadales</taxon>
        <taxon>Pseudomonadaceae</taxon>
        <taxon>Pseudomonas</taxon>
    </lineage>
</organism>
<proteinExistence type="predicted"/>
<sequence length="137" mass="14653">MTHSATPQQSGSIIISNPDGKFVSLNIPTDGWGKTYTLTVGSGGNKLDKPRKIQMDDLPSAATVVLTGKGGWSMTLKTTHQPAKLNSYDVHYFVNSYAKEDFIKEGLGLEVIDKQGSAQADSLDVVTVNVSPRGGTR</sequence>
<protein>
    <submittedName>
        <fullName evidence="1">Uncharacterized protein</fullName>
    </submittedName>
</protein>
<dbReference type="OrthoDB" id="6868665at2"/>
<accession>A0A089WSL8</accession>
<keyword evidence="2" id="KW-1185">Reference proteome</keyword>
<name>A0A089WSL8_9PSED</name>
<dbReference type="AlphaFoldDB" id="A0A089WSL8"/>
<evidence type="ECO:0000313" key="1">
    <source>
        <dbReference type="EMBL" id="AIR91601.1"/>
    </source>
</evidence>
<gene>
    <name evidence="1" type="ORF">LK03_21095</name>
</gene>
<dbReference type="RefSeq" id="WP_038414396.1">
    <property type="nucleotide sequence ID" value="NZ_CP009455.1"/>
</dbReference>
<dbReference type="EMBL" id="CP009455">
    <property type="protein sequence ID" value="AIR91601.1"/>
    <property type="molecule type" value="Genomic_DNA"/>
</dbReference>
<reference evidence="1 2" key="1">
    <citation type="submission" date="2014-09" db="EMBL/GenBank/DDBJ databases">
        <authorList>
            <person name="Chan K.-G."/>
        </authorList>
    </citation>
    <scope>NUCLEOTIDE SEQUENCE [LARGE SCALE GENOMIC DNA]</scope>
    <source>
        <strain evidence="1 2">ND07</strain>
    </source>
</reference>
<evidence type="ECO:0000313" key="2">
    <source>
        <dbReference type="Proteomes" id="UP000029493"/>
    </source>
</evidence>
<dbReference type="KEGG" id="psw:LK03_21095"/>